<feature type="region of interest" description="Disordered" evidence="14">
    <location>
        <begin position="375"/>
        <end position="449"/>
    </location>
</feature>
<feature type="compositionally biased region" description="Low complexity" evidence="14">
    <location>
        <begin position="406"/>
        <end position="420"/>
    </location>
</feature>
<keyword evidence="6" id="KW-1133">Transmembrane helix</keyword>
<feature type="compositionally biased region" description="Polar residues" evidence="14">
    <location>
        <begin position="421"/>
        <end position="433"/>
    </location>
</feature>
<evidence type="ECO:0000259" key="15">
    <source>
        <dbReference type="PROSITE" id="PS50002"/>
    </source>
</evidence>
<reference evidence="16" key="1">
    <citation type="submission" date="2022-03" db="EMBL/GenBank/DDBJ databases">
        <authorList>
            <person name="Sayadi A."/>
        </authorList>
    </citation>
    <scope>NUCLEOTIDE SEQUENCE</scope>
</reference>
<keyword evidence="9" id="KW-0576">Peroxisome</keyword>
<dbReference type="GO" id="GO:1990429">
    <property type="term" value="C:peroxisomal importomer complex"/>
    <property type="evidence" value="ECO:0007669"/>
    <property type="project" value="TreeGrafter"/>
</dbReference>
<evidence type="ECO:0000256" key="2">
    <source>
        <dbReference type="ARBA" id="ARBA00022443"/>
    </source>
</evidence>
<dbReference type="InterPro" id="IPR036028">
    <property type="entry name" value="SH3-like_dom_sf"/>
</dbReference>
<comment type="similarity">
    <text evidence="1">Belongs to the peroxin-13 family.</text>
</comment>
<dbReference type="GO" id="GO:0005778">
    <property type="term" value="C:peroxisomal membrane"/>
    <property type="evidence" value="ECO:0007669"/>
    <property type="project" value="UniProtKB-SubCell"/>
</dbReference>
<proteinExistence type="inferred from homology"/>
<evidence type="ECO:0000256" key="9">
    <source>
        <dbReference type="ARBA" id="ARBA00023140"/>
    </source>
</evidence>
<evidence type="ECO:0000313" key="16">
    <source>
        <dbReference type="EMBL" id="CAH1985616.1"/>
    </source>
</evidence>
<dbReference type="PANTHER" id="PTHR19332">
    <property type="entry name" value="PEROXISOMAL MEMBRANE PROTEIN PEX13"/>
    <property type="match status" value="1"/>
</dbReference>
<keyword evidence="3" id="KW-0813">Transport</keyword>
<keyword evidence="2 13" id="KW-0728">SH3 domain</keyword>
<sequence length="449" mass="49591">MSLSKPYENKLQNASQIIRNPNGLISSGRTAPVLPPRPMNSPAIPLSNTGYGGVTSYMPYSGLGGYGSYSSYGSYGMPYRSTMYGSFGGYNGYNSYGGYQGGYGGYTNDDHERRFIQYAEESSRNTFANVESIVRAVNSLAMMLDNTFFAMTSSFRAVLSVAENFGRLRSMFAHIWHSINIFRFFTWLYRKMLRTFGYKVPQSMTSVAWKQAASTTGVPPTQAKGSGWSTLAFLGMLISAPYIISRFLPKFEDKGDPANWKSPGIRAKAIFDFIATGPNELTVQTNDMVLLAPTYIQEELNLKNTGWAYAVCKGKAGVVPLNYLVISKTRPVTSEPAEDVPVPVPKPSNIKTHTKRVSFGENQIFENVDIDDYMLPNRESSQNSVVKKEKKVENSQGGGQPRSNESEPSSSSKNIVNSENIATQSTNSNNQLSCDEVISPKVENDYEKV</sequence>
<dbReference type="PANTHER" id="PTHR19332:SF1">
    <property type="entry name" value="PEROXISOMAL MEMBRANE PROTEIN PEX13"/>
    <property type="match status" value="1"/>
</dbReference>
<dbReference type="SUPFAM" id="SSF50044">
    <property type="entry name" value="SH3-domain"/>
    <property type="match status" value="1"/>
</dbReference>
<gene>
    <name evidence="16" type="ORF">ACAOBT_LOCUS16776</name>
</gene>
<dbReference type="EMBL" id="CAKOFQ010006983">
    <property type="protein sequence ID" value="CAH1985616.1"/>
    <property type="molecule type" value="Genomic_DNA"/>
</dbReference>
<keyword evidence="7" id="KW-0811">Translocation</keyword>
<comment type="subcellular location">
    <subcellularLocation>
        <location evidence="12">Peroxisome membrane</location>
    </subcellularLocation>
</comment>
<evidence type="ECO:0000256" key="8">
    <source>
        <dbReference type="ARBA" id="ARBA00023136"/>
    </source>
</evidence>
<evidence type="ECO:0000256" key="3">
    <source>
        <dbReference type="ARBA" id="ARBA00022448"/>
    </source>
</evidence>
<keyword evidence="4" id="KW-0812">Transmembrane</keyword>
<evidence type="ECO:0000256" key="10">
    <source>
        <dbReference type="ARBA" id="ARBA00029693"/>
    </source>
</evidence>
<keyword evidence="5" id="KW-0653">Protein transport</keyword>
<accession>A0A9P0PLK9</accession>
<dbReference type="InterPro" id="IPR007223">
    <property type="entry name" value="Peroxin-13_N"/>
</dbReference>
<protein>
    <recommendedName>
        <fullName evidence="11">Peroxisomal membrane protein PEX13</fullName>
    </recommendedName>
    <alternativeName>
        <fullName evidence="10">Peroxin-13</fullName>
    </alternativeName>
</protein>
<evidence type="ECO:0000256" key="14">
    <source>
        <dbReference type="SAM" id="MobiDB-lite"/>
    </source>
</evidence>
<comment type="caution">
    <text evidence="16">The sequence shown here is derived from an EMBL/GenBank/DDBJ whole genome shotgun (WGS) entry which is preliminary data.</text>
</comment>
<dbReference type="Proteomes" id="UP001152888">
    <property type="component" value="Unassembled WGS sequence"/>
</dbReference>
<dbReference type="InterPro" id="IPR035463">
    <property type="entry name" value="Pex13"/>
</dbReference>
<evidence type="ECO:0000256" key="11">
    <source>
        <dbReference type="ARBA" id="ARBA00034535"/>
    </source>
</evidence>
<dbReference type="Pfam" id="PF07653">
    <property type="entry name" value="SH3_2"/>
    <property type="match status" value="1"/>
</dbReference>
<name>A0A9P0PLK9_ACAOB</name>
<dbReference type="OrthoDB" id="10037838at2759"/>
<dbReference type="PROSITE" id="PS50002">
    <property type="entry name" value="SH3"/>
    <property type="match status" value="1"/>
</dbReference>
<evidence type="ECO:0000256" key="12">
    <source>
        <dbReference type="ARBA" id="ARBA00046271"/>
    </source>
</evidence>
<evidence type="ECO:0000256" key="4">
    <source>
        <dbReference type="ARBA" id="ARBA00022692"/>
    </source>
</evidence>
<evidence type="ECO:0000256" key="7">
    <source>
        <dbReference type="ARBA" id="ARBA00023010"/>
    </source>
</evidence>
<keyword evidence="17" id="KW-1185">Reference proteome</keyword>
<dbReference type="SMART" id="SM00326">
    <property type="entry name" value="SH3"/>
    <property type="match status" value="1"/>
</dbReference>
<dbReference type="Pfam" id="PF04088">
    <property type="entry name" value="Peroxin-13_N"/>
    <property type="match status" value="1"/>
</dbReference>
<feature type="domain" description="SH3" evidence="15">
    <location>
        <begin position="262"/>
        <end position="329"/>
    </location>
</feature>
<dbReference type="Gene3D" id="2.30.30.40">
    <property type="entry name" value="SH3 Domains"/>
    <property type="match status" value="1"/>
</dbReference>
<evidence type="ECO:0000313" key="17">
    <source>
        <dbReference type="Proteomes" id="UP001152888"/>
    </source>
</evidence>
<dbReference type="AlphaFoldDB" id="A0A9P0PLK9"/>
<evidence type="ECO:0000256" key="1">
    <source>
        <dbReference type="ARBA" id="ARBA00006033"/>
    </source>
</evidence>
<dbReference type="InterPro" id="IPR001452">
    <property type="entry name" value="SH3_domain"/>
</dbReference>
<organism evidence="16 17">
    <name type="scientific">Acanthoscelides obtectus</name>
    <name type="common">Bean weevil</name>
    <name type="synonym">Bruchus obtectus</name>
    <dbReference type="NCBI Taxonomy" id="200917"/>
    <lineage>
        <taxon>Eukaryota</taxon>
        <taxon>Metazoa</taxon>
        <taxon>Ecdysozoa</taxon>
        <taxon>Arthropoda</taxon>
        <taxon>Hexapoda</taxon>
        <taxon>Insecta</taxon>
        <taxon>Pterygota</taxon>
        <taxon>Neoptera</taxon>
        <taxon>Endopterygota</taxon>
        <taxon>Coleoptera</taxon>
        <taxon>Polyphaga</taxon>
        <taxon>Cucujiformia</taxon>
        <taxon>Chrysomeloidea</taxon>
        <taxon>Chrysomelidae</taxon>
        <taxon>Bruchinae</taxon>
        <taxon>Bruchini</taxon>
        <taxon>Acanthoscelides</taxon>
    </lineage>
</organism>
<dbReference type="GO" id="GO:0016560">
    <property type="term" value="P:protein import into peroxisome matrix, docking"/>
    <property type="evidence" value="ECO:0007669"/>
    <property type="project" value="InterPro"/>
</dbReference>
<evidence type="ECO:0000256" key="13">
    <source>
        <dbReference type="PROSITE-ProRule" id="PRU00192"/>
    </source>
</evidence>
<keyword evidence="8" id="KW-0472">Membrane</keyword>
<evidence type="ECO:0000256" key="5">
    <source>
        <dbReference type="ARBA" id="ARBA00022927"/>
    </source>
</evidence>
<evidence type="ECO:0000256" key="6">
    <source>
        <dbReference type="ARBA" id="ARBA00022989"/>
    </source>
</evidence>